<sequence>MVKSLYTFETAQNTAEKERLDELHISIRNYQNSQVAFAPQIYEPSPRKILDLGCGSGAWAFDVASQYPEAEVVVADASPTLQDAILLNNMRFQLVDVTQPLAFDPMSFDVVHARLLFTHVPDAVDAVKRAAELVKPGGWLFLEDLDVSSAIESGGPIVSKLLTLWTDILAMDGVDTGFGRKIESAIRSTSMFSAIHTQTVPVPVCDSMGVAPELAQLGVTVRSTMKQVAAYWCARFAEEGITKELTEKYAAELDSEVFQCLFDVYFVWAQRMQSVLAVE</sequence>
<dbReference type="Pfam" id="PF13489">
    <property type="entry name" value="Methyltransf_23"/>
    <property type="match status" value="1"/>
</dbReference>
<organism evidence="1 2">
    <name type="scientific">Favolaschia claudopus</name>
    <dbReference type="NCBI Taxonomy" id="2862362"/>
    <lineage>
        <taxon>Eukaryota</taxon>
        <taxon>Fungi</taxon>
        <taxon>Dikarya</taxon>
        <taxon>Basidiomycota</taxon>
        <taxon>Agaricomycotina</taxon>
        <taxon>Agaricomycetes</taxon>
        <taxon>Agaricomycetidae</taxon>
        <taxon>Agaricales</taxon>
        <taxon>Marasmiineae</taxon>
        <taxon>Mycenaceae</taxon>
        <taxon>Favolaschia</taxon>
    </lineage>
</organism>
<comment type="caution">
    <text evidence="1">The sequence shown here is derived from an EMBL/GenBank/DDBJ whole genome shotgun (WGS) entry which is preliminary data.</text>
</comment>
<evidence type="ECO:0000313" key="1">
    <source>
        <dbReference type="EMBL" id="KAK7006243.1"/>
    </source>
</evidence>
<dbReference type="GO" id="GO:0032259">
    <property type="term" value="P:methylation"/>
    <property type="evidence" value="ECO:0007669"/>
    <property type="project" value="UniProtKB-KW"/>
</dbReference>
<gene>
    <name evidence="1" type="ORF">R3P38DRAFT_3366929</name>
</gene>
<reference evidence="1 2" key="1">
    <citation type="journal article" date="2024" name="J Genomics">
        <title>Draft genome sequencing and assembly of Favolaschia claudopus CIRM-BRFM 2984 isolated from oak limbs.</title>
        <authorList>
            <person name="Navarro D."/>
            <person name="Drula E."/>
            <person name="Chaduli D."/>
            <person name="Cazenave R."/>
            <person name="Ahrendt S."/>
            <person name="Wang J."/>
            <person name="Lipzen A."/>
            <person name="Daum C."/>
            <person name="Barry K."/>
            <person name="Grigoriev I.V."/>
            <person name="Favel A."/>
            <person name="Rosso M.N."/>
            <person name="Martin F."/>
        </authorList>
    </citation>
    <scope>NUCLEOTIDE SEQUENCE [LARGE SCALE GENOMIC DNA]</scope>
    <source>
        <strain evidence="1 2">CIRM-BRFM 2984</strain>
    </source>
</reference>
<dbReference type="InterPro" id="IPR029063">
    <property type="entry name" value="SAM-dependent_MTases_sf"/>
</dbReference>
<dbReference type="AlphaFoldDB" id="A0AAW0ABN1"/>
<keyword evidence="1" id="KW-0808">Transferase</keyword>
<proteinExistence type="predicted"/>
<dbReference type="GO" id="GO:0008168">
    <property type="term" value="F:methyltransferase activity"/>
    <property type="evidence" value="ECO:0007669"/>
    <property type="project" value="UniProtKB-KW"/>
</dbReference>
<dbReference type="CDD" id="cd02440">
    <property type="entry name" value="AdoMet_MTases"/>
    <property type="match status" value="1"/>
</dbReference>
<name>A0AAW0ABN1_9AGAR</name>
<dbReference type="EMBL" id="JAWWNJ010000076">
    <property type="protein sequence ID" value="KAK7006243.1"/>
    <property type="molecule type" value="Genomic_DNA"/>
</dbReference>
<keyword evidence="1" id="KW-0489">Methyltransferase</keyword>
<keyword evidence="2" id="KW-1185">Reference proteome</keyword>
<accession>A0AAW0ABN1</accession>
<protein>
    <submittedName>
        <fullName evidence="1">S-adenosyl-L-methionine-dependent methyltransferase</fullName>
    </submittedName>
</protein>
<dbReference type="Proteomes" id="UP001362999">
    <property type="component" value="Unassembled WGS sequence"/>
</dbReference>
<dbReference type="SUPFAM" id="SSF53335">
    <property type="entry name" value="S-adenosyl-L-methionine-dependent methyltransferases"/>
    <property type="match status" value="1"/>
</dbReference>
<dbReference type="PANTHER" id="PTHR43591">
    <property type="entry name" value="METHYLTRANSFERASE"/>
    <property type="match status" value="1"/>
</dbReference>
<dbReference type="PANTHER" id="PTHR43591:SF24">
    <property type="entry name" value="2-METHOXY-6-POLYPRENYL-1,4-BENZOQUINOL METHYLASE, MITOCHONDRIAL"/>
    <property type="match status" value="1"/>
</dbReference>
<dbReference type="Gene3D" id="3.40.50.150">
    <property type="entry name" value="Vaccinia Virus protein VP39"/>
    <property type="match status" value="1"/>
</dbReference>
<evidence type="ECO:0000313" key="2">
    <source>
        <dbReference type="Proteomes" id="UP001362999"/>
    </source>
</evidence>